<organism evidence="2 3">
    <name type="scientific">Corynebacterium phocae</name>
    <dbReference type="NCBI Taxonomy" id="161895"/>
    <lineage>
        <taxon>Bacteria</taxon>
        <taxon>Bacillati</taxon>
        <taxon>Actinomycetota</taxon>
        <taxon>Actinomycetes</taxon>
        <taxon>Mycobacteriales</taxon>
        <taxon>Corynebacteriaceae</taxon>
        <taxon>Corynebacterium</taxon>
    </lineage>
</organism>
<dbReference type="AlphaFoldDB" id="A0A1L7D6W0"/>
<evidence type="ECO:0000259" key="1">
    <source>
        <dbReference type="Pfam" id="PF12229"/>
    </source>
</evidence>
<dbReference type="InterPro" id="IPR007391">
    <property type="entry name" value="Vancomycin_resist_VanW"/>
</dbReference>
<dbReference type="InterPro" id="IPR022029">
    <property type="entry name" value="YoaR-like_PG-bd"/>
</dbReference>
<feature type="domain" description="YoaR-like putative peptidoglycan binding" evidence="1">
    <location>
        <begin position="240"/>
        <end position="308"/>
    </location>
</feature>
<dbReference type="PANTHER" id="PTHR35788">
    <property type="entry name" value="EXPORTED PROTEIN-RELATED"/>
    <property type="match status" value="1"/>
</dbReference>
<keyword evidence="3" id="KW-1185">Reference proteome</keyword>
<dbReference type="OrthoDB" id="9813301at2"/>
<protein>
    <recommendedName>
        <fullName evidence="1">YoaR-like putative peptidoglycan binding domain-containing protein</fullName>
    </recommendedName>
</protein>
<dbReference type="EMBL" id="CP009249">
    <property type="protein sequence ID" value="APT93807.1"/>
    <property type="molecule type" value="Genomic_DNA"/>
</dbReference>
<dbReference type="STRING" id="161895.CPHO_11310"/>
<evidence type="ECO:0000313" key="2">
    <source>
        <dbReference type="EMBL" id="APT93807.1"/>
    </source>
</evidence>
<accession>A0A1L7D6W0</accession>
<gene>
    <name evidence="2" type="ORF">CPHO_11310</name>
</gene>
<dbReference type="Pfam" id="PF04294">
    <property type="entry name" value="VanW"/>
    <property type="match status" value="1"/>
</dbReference>
<dbReference type="Pfam" id="PF12229">
    <property type="entry name" value="PG_binding_4"/>
    <property type="match status" value="2"/>
</dbReference>
<feature type="domain" description="YoaR-like putative peptidoglycan binding" evidence="1">
    <location>
        <begin position="98"/>
        <end position="173"/>
    </location>
</feature>
<evidence type="ECO:0000313" key="3">
    <source>
        <dbReference type="Proteomes" id="UP000185491"/>
    </source>
</evidence>
<proteinExistence type="predicted"/>
<name>A0A1L7D6W0_9CORY</name>
<dbReference type="KEGG" id="cpho:CPHO_11310"/>
<dbReference type="PANTHER" id="PTHR35788:SF1">
    <property type="entry name" value="EXPORTED PROTEIN"/>
    <property type="match status" value="1"/>
</dbReference>
<reference evidence="2 3" key="1">
    <citation type="submission" date="2014-08" db="EMBL/GenBank/DDBJ databases">
        <title>Complete genome sequence of Corynebacterium phocae M408/89/1(T)(=DSM 44612(T)), isolated from the common seal (Phoca vitulina).</title>
        <authorList>
            <person name="Ruckert C."/>
            <person name="Albersmeier A."/>
            <person name="Winkler A."/>
            <person name="Kalinowski J."/>
        </authorList>
    </citation>
    <scope>NUCLEOTIDE SEQUENCE [LARGE SCALE GENOMIC DNA]</scope>
    <source>
        <strain evidence="2 3">M408/89/1</strain>
    </source>
</reference>
<dbReference type="InterPro" id="IPR052913">
    <property type="entry name" value="Glycopeptide_resist_protein"/>
</dbReference>
<sequence>MTAGLILGLLLIAGVAYGIDVAVNQGKVPRGTSVGGVDISAMDRDAAVDKLSRELGGVEAKPVAVRAGDRTSQLVPEQSGLSLDLQAAVDGIGEASLNPISRIASFFKPAAEIPVAISVDEAALNPQLDRVRQELEYAPQDGALVVEDADWKVIEPVLGQRIEPDSLRFAVVENWLNPEGVVVEPEKTEPVINKEVIKNMKDGDATAAFSRDIVVNGREDHRAVLDRGAIAQFVAVNNHEGNLVLDVDVARAQELIAEQLGVSEIEPQNARLTFSGDTRTVTPHQDGVKIDWEQTMDGFRDRVLGDDRTFPATYKDVPATFTTEIAQKATFDEVAGEFTTSGFSGPSGENIRLVAQEVDGAIVGPGETFSLNGYTGTRGAAQGYVESGIIINGRAGTAVGGGISQFATTLYNAAYFAGMEDVTHTPHSYYISRYPAGREATVYEGVIDLQFKNTTGHPVRIDTSFGNGSITVRLMGVKTVEVTSTNNGRWAQTQPTTMNVTNNCIPSSGAPGFTTSDTRTIRDLAGNVIKQETQTTVYDPIPIVRCG</sequence>
<dbReference type="Proteomes" id="UP000185491">
    <property type="component" value="Chromosome"/>
</dbReference>